<evidence type="ECO:0000313" key="1">
    <source>
        <dbReference type="EMBL" id="KAH7860356.1"/>
    </source>
</evidence>
<comment type="caution">
    <text evidence="1">The sequence shown here is derived from an EMBL/GenBank/DDBJ whole genome shotgun (WGS) entry which is preliminary data.</text>
</comment>
<proteinExistence type="predicted"/>
<organism evidence="1 2">
    <name type="scientific">Vaccinium darrowii</name>
    <dbReference type="NCBI Taxonomy" id="229202"/>
    <lineage>
        <taxon>Eukaryota</taxon>
        <taxon>Viridiplantae</taxon>
        <taxon>Streptophyta</taxon>
        <taxon>Embryophyta</taxon>
        <taxon>Tracheophyta</taxon>
        <taxon>Spermatophyta</taxon>
        <taxon>Magnoliopsida</taxon>
        <taxon>eudicotyledons</taxon>
        <taxon>Gunneridae</taxon>
        <taxon>Pentapetalae</taxon>
        <taxon>asterids</taxon>
        <taxon>Ericales</taxon>
        <taxon>Ericaceae</taxon>
        <taxon>Vaccinioideae</taxon>
        <taxon>Vaccinieae</taxon>
        <taxon>Vaccinium</taxon>
    </lineage>
</organism>
<evidence type="ECO:0000313" key="2">
    <source>
        <dbReference type="Proteomes" id="UP000828048"/>
    </source>
</evidence>
<name>A0ACB7Z412_9ERIC</name>
<dbReference type="Proteomes" id="UP000828048">
    <property type="component" value="Chromosome 4"/>
</dbReference>
<gene>
    <name evidence="1" type="ORF">Vadar_012478</name>
</gene>
<sequence>MANTTNLLLSLLLANLLFSSLIHPSESTAVHRRSTKSTSAAFINEMLYNHNMVRASHNLPYFSWSPTLASYARWWANQRRGDCALIHSDSNYGENIFWGQGDGWTATEAVEEWAAEGAYFNYWSNTCMPNRDCTHYTQMVWRSTTSVGCARIKCYDGDTFIVCEYAPHGNTIGQRPY</sequence>
<keyword evidence="2" id="KW-1185">Reference proteome</keyword>
<dbReference type="EMBL" id="CM037154">
    <property type="protein sequence ID" value="KAH7860356.1"/>
    <property type="molecule type" value="Genomic_DNA"/>
</dbReference>
<reference evidence="1 2" key="1">
    <citation type="journal article" date="2021" name="Hortic Res">
        <title>High-quality reference genome and annotation aids understanding of berry development for evergreen blueberry (Vaccinium darrowii).</title>
        <authorList>
            <person name="Yu J."/>
            <person name="Hulse-Kemp A.M."/>
            <person name="Babiker E."/>
            <person name="Staton M."/>
        </authorList>
    </citation>
    <scope>NUCLEOTIDE SEQUENCE [LARGE SCALE GENOMIC DNA]</scope>
    <source>
        <strain evidence="2">cv. NJ 8807/NJ 8810</strain>
        <tissue evidence="1">Young leaf</tissue>
    </source>
</reference>
<protein>
    <submittedName>
        <fullName evidence="1">Uncharacterized protein</fullName>
    </submittedName>
</protein>
<accession>A0ACB7Z412</accession>